<accession>A0ABU1GYR1</accession>
<feature type="binding site" evidence="3">
    <location>
        <position position="135"/>
    </location>
    <ligand>
        <name>S-adenosyl-L-methionine</name>
        <dbReference type="ChEBI" id="CHEBI:59789"/>
    </ligand>
</feature>
<comment type="function">
    <text evidence="3">Catalyzes the conversion of S-adenosyl-L-methionine (SAM) to carboxy-S-adenosyl-L-methionine (Cx-SAM).</text>
</comment>
<dbReference type="CDD" id="cd02440">
    <property type="entry name" value="AdoMet_MTases"/>
    <property type="match status" value="1"/>
</dbReference>
<comment type="catalytic activity">
    <reaction evidence="3">
        <text>prephenate + S-adenosyl-L-methionine = carboxy-S-adenosyl-L-methionine + 3-phenylpyruvate + H2O</text>
        <dbReference type="Rhea" id="RHEA:51692"/>
        <dbReference type="ChEBI" id="CHEBI:15377"/>
        <dbReference type="ChEBI" id="CHEBI:18005"/>
        <dbReference type="ChEBI" id="CHEBI:29934"/>
        <dbReference type="ChEBI" id="CHEBI:59789"/>
        <dbReference type="ChEBI" id="CHEBI:134278"/>
    </reaction>
</comment>
<dbReference type="NCBIfam" id="TIGR00740">
    <property type="entry name" value="carboxy-S-adenosyl-L-methionine synthase CmoA"/>
    <property type="match status" value="1"/>
</dbReference>
<sequence>MPEPSYRDALFTTPLDEVASFSFDEQVVQCFPDMIRRSVPGYGQIIGMIGVVAKRFVPEGGHIHDLGCSLGACTLAICQQLPPEAFTLDAIDLSPAMIARARDTLASHHPMHRVQLREGDIRYIDYAPSDMIVLNFTLQFLPPEERDAVIARLAEALKPGGVLVLSEKVRFDNEDAERLLFDLHHDFKRANGYSDMEISQKRSALEDVMITDSISTHIDRLERAGLVSVTPWFQHLNFASLLAFKPEAA</sequence>
<dbReference type="HAMAP" id="MF_01589">
    <property type="entry name" value="Cx_SAM_synthase"/>
    <property type="match status" value="1"/>
</dbReference>
<comment type="similarity">
    <text evidence="3">Belongs to the class I-like SAM-binding methyltransferase superfamily. Cx-SAM synthase family.</text>
</comment>
<comment type="caution">
    <text evidence="3">Lacks conserved residue(s) required for the propagation of feature annotation.</text>
</comment>
<dbReference type="InterPro" id="IPR041698">
    <property type="entry name" value="Methyltransf_25"/>
</dbReference>
<comment type="subunit">
    <text evidence="3">Homodimer.</text>
</comment>
<evidence type="ECO:0000256" key="2">
    <source>
        <dbReference type="ARBA" id="ARBA00022691"/>
    </source>
</evidence>
<dbReference type="InterPro" id="IPR029063">
    <property type="entry name" value="SAM-dependent_MTases_sf"/>
</dbReference>
<evidence type="ECO:0000313" key="5">
    <source>
        <dbReference type="EMBL" id="MDR5896980.1"/>
    </source>
</evidence>
<name>A0ABU1GYR1_9GAMM</name>
<dbReference type="Pfam" id="PF13649">
    <property type="entry name" value="Methyltransf_25"/>
    <property type="match status" value="1"/>
</dbReference>
<dbReference type="Gene3D" id="3.40.50.150">
    <property type="entry name" value="Vaccinia Virus protein VP39"/>
    <property type="match status" value="1"/>
</dbReference>
<dbReference type="PIRSF" id="PIRSF006325">
    <property type="entry name" value="MeTrfase_bac"/>
    <property type="match status" value="1"/>
</dbReference>
<evidence type="ECO:0000313" key="6">
    <source>
        <dbReference type="Proteomes" id="UP001269375"/>
    </source>
</evidence>
<evidence type="ECO:0000256" key="3">
    <source>
        <dbReference type="HAMAP-Rule" id="MF_01589"/>
    </source>
</evidence>
<feature type="binding site" evidence="3">
    <location>
        <position position="42"/>
    </location>
    <ligand>
        <name>S-adenosyl-L-methionine</name>
        <dbReference type="ChEBI" id="CHEBI:59789"/>
    </ligand>
</feature>
<keyword evidence="2 3" id="KW-0949">S-adenosyl-L-methionine</keyword>
<comment type="caution">
    <text evidence="5">The sequence shown here is derived from an EMBL/GenBank/DDBJ whole genome shotgun (WGS) entry which is preliminary data.</text>
</comment>
<feature type="binding site" evidence="3">
    <location>
        <begin position="120"/>
        <end position="121"/>
    </location>
    <ligand>
        <name>S-adenosyl-L-methionine</name>
        <dbReference type="ChEBI" id="CHEBI:59789"/>
    </ligand>
</feature>
<dbReference type="Proteomes" id="UP001269375">
    <property type="component" value="Unassembled WGS sequence"/>
</dbReference>
<protein>
    <recommendedName>
        <fullName evidence="3">Carboxy-S-adenosyl-L-methionine synthase</fullName>
        <shortName evidence="3">Cx-SAM synthase</shortName>
        <ecNumber evidence="3">2.1.3.-</ecNumber>
    </recommendedName>
</protein>
<feature type="binding site" evidence="3">
    <location>
        <position position="202"/>
    </location>
    <ligand>
        <name>S-adenosyl-L-methionine</name>
        <dbReference type="ChEBI" id="CHEBI:59789"/>
    </ligand>
</feature>
<keyword evidence="1 3" id="KW-0808">Transferase</keyword>
<keyword evidence="6" id="KW-1185">Reference proteome</keyword>
<dbReference type="EC" id="2.1.3.-" evidence="3"/>
<evidence type="ECO:0000259" key="4">
    <source>
        <dbReference type="Pfam" id="PF13649"/>
    </source>
</evidence>
<organism evidence="5 6">
    <name type="scientific">Larsenimonas suaedae</name>
    <dbReference type="NCBI Taxonomy" id="1851019"/>
    <lineage>
        <taxon>Bacteria</taxon>
        <taxon>Pseudomonadati</taxon>
        <taxon>Pseudomonadota</taxon>
        <taxon>Gammaproteobacteria</taxon>
        <taxon>Oceanospirillales</taxon>
        <taxon>Halomonadaceae</taxon>
        <taxon>Larsenimonas</taxon>
    </lineage>
</organism>
<proteinExistence type="inferred from homology"/>
<reference evidence="5 6" key="1">
    <citation type="submission" date="2023-04" db="EMBL/GenBank/DDBJ databases">
        <title>A long-awaited taxogenomic arrangement of the family Halomonadaceae.</title>
        <authorList>
            <person name="De La Haba R."/>
            <person name="Chuvochina M."/>
            <person name="Wittouck S."/>
            <person name="Arahal D.R."/>
            <person name="Sanchez-Porro C."/>
            <person name="Hugenholtz P."/>
            <person name="Ventosa A."/>
        </authorList>
    </citation>
    <scope>NUCLEOTIDE SEQUENCE [LARGE SCALE GENOMIC DNA]</scope>
    <source>
        <strain evidence="5 6">DSM 22428</strain>
    </source>
</reference>
<dbReference type="SUPFAM" id="SSF53335">
    <property type="entry name" value="S-adenosyl-L-methionine-dependent methyltransferases"/>
    <property type="match status" value="1"/>
</dbReference>
<feature type="domain" description="Methyltransferase" evidence="4">
    <location>
        <begin position="64"/>
        <end position="161"/>
    </location>
</feature>
<dbReference type="InterPro" id="IPR005271">
    <property type="entry name" value="CmoA"/>
</dbReference>
<feature type="binding site" evidence="3">
    <location>
        <begin position="67"/>
        <end position="69"/>
    </location>
    <ligand>
        <name>S-adenosyl-L-methionine</name>
        <dbReference type="ChEBI" id="CHEBI:59789"/>
    </ligand>
</feature>
<dbReference type="RefSeq" id="WP_251593842.1">
    <property type="nucleotide sequence ID" value="NZ_JAMLJI010000003.1"/>
</dbReference>
<dbReference type="PANTHER" id="PTHR43861">
    <property type="entry name" value="TRANS-ACONITATE 2-METHYLTRANSFERASE-RELATED"/>
    <property type="match status" value="1"/>
</dbReference>
<dbReference type="PANTHER" id="PTHR43861:SF2">
    <property type="entry name" value="CARBOXY-S-ADENOSYL-L-METHIONINE SYNTHASE"/>
    <property type="match status" value="1"/>
</dbReference>
<dbReference type="EMBL" id="JARWAO010000007">
    <property type="protein sequence ID" value="MDR5896980.1"/>
    <property type="molecule type" value="Genomic_DNA"/>
</dbReference>
<evidence type="ECO:0000256" key="1">
    <source>
        <dbReference type="ARBA" id="ARBA00022679"/>
    </source>
</evidence>
<gene>
    <name evidence="3 5" type="primary">cmoA</name>
    <name evidence="5" type="ORF">QC825_12960</name>
</gene>